<keyword evidence="9" id="KW-1185">Reference proteome</keyword>
<dbReference type="SUPFAM" id="SSF53448">
    <property type="entry name" value="Nucleotide-diphospho-sugar transferases"/>
    <property type="match status" value="1"/>
</dbReference>
<protein>
    <submittedName>
        <fullName evidence="8">Glycosyltransferase family 2 protein</fullName>
    </submittedName>
</protein>
<dbReference type="EMBL" id="JAZAQF010000006">
    <property type="protein sequence ID" value="MFG3816247.1"/>
    <property type="molecule type" value="Genomic_DNA"/>
</dbReference>
<dbReference type="InterPro" id="IPR050321">
    <property type="entry name" value="Glycosyltr_2/OpgH_subfam"/>
</dbReference>
<dbReference type="Proteomes" id="UP001604335">
    <property type="component" value="Unassembled WGS sequence"/>
</dbReference>
<evidence type="ECO:0000256" key="2">
    <source>
        <dbReference type="ARBA" id="ARBA00022676"/>
    </source>
</evidence>
<feature type="transmembrane region" description="Helical" evidence="7">
    <location>
        <begin position="38"/>
        <end position="71"/>
    </location>
</feature>
<evidence type="ECO:0000256" key="6">
    <source>
        <dbReference type="ARBA" id="ARBA00023136"/>
    </source>
</evidence>
<feature type="transmembrane region" description="Helical" evidence="7">
    <location>
        <begin position="445"/>
        <end position="468"/>
    </location>
</feature>
<name>A0ABW7C531_9CYAN</name>
<keyword evidence="5 7" id="KW-1133">Transmembrane helix</keyword>
<dbReference type="CDD" id="cd06423">
    <property type="entry name" value="CESA_like"/>
    <property type="match status" value="1"/>
</dbReference>
<keyword evidence="2" id="KW-0328">Glycosyltransferase</keyword>
<reference evidence="9" key="1">
    <citation type="journal article" date="2024" name="Algal Res.">
        <title>Biochemical, toxicological and genomic investigation of a high-biomass producing Limnothrix strain isolated from Italian shallow drinking water reservoir.</title>
        <authorList>
            <person name="Simonazzi M."/>
            <person name="Shishido T.K."/>
            <person name="Delbaje E."/>
            <person name="Wahlsten M."/>
            <person name="Fewer D.P."/>
            <person name="Sivonen K."/>
            <person name="Pezzolesi L."/>
            <person name="Pistocchi R."/>
        </authorList>
    </citation>
    <scope>NUCLEOTIDE SEQUENCE [LARGE SCALE GENOMIC DNA]</scope>
    <source>
        <strain evidence="9">LRLZ20PSL1</strain>
    </source>
</reference>
<comment type="subcellular location">
    <subcellularLocation>
        <location evidence="1">Membrane</location>
        <topology evidence="1">Multi-pass membrane protein</topology>
    </subcellularLocation>
</comment>
<keyword evidence="6 7" id="KW-0472">Membrane</keyword>
<comment type="caution">
    <text evidence="8">The sequence shown here is derived from an EMBL/GenBank/DDBJ whole genome shotgun (WGS) entry which is preliminary data.</text>
</comment>
<keyword evidence="3" id="KW-0808">Transferase</keyword>
<feature type="transmembrane region" description="Helical" evidence="7">
    <location>
        <begin position="369"/>
        <end position="390"/>
    </location>
</feature>
<dbReference type="PANTHER" id="PTHR43867:SF2">
    <property type="entry name" value="CELLULOSE SYNTHASE CATALYTIC SUBUNIT A [UDP-FORMING]"/>
    <property type="match status" value="1"/>
</dbReference>
<dbReference type="InterPro" id="IPR029044">
    <property type="entry name" value="Nucleotide-diphossugar_trans"/>
</dbReference>
<evidence type="ECO:0000256" key="5">
    <source>
        <dbReference type="ARBA" id="ARBA00022989"/>
    </source>
</evidence>
<evidence type="ECO:0000313" key="8">
    <source>
        <dbReference type="EMBL" id="MFG3816247.1"/>
    </source>
</evidence>
<dbReference type="RefSeq" id="WP_393010000.1">
    <property type="nucleotide sequence ID" value="NZ_JAZAQF010000006.1"/>
</dbReference>
<keyword evidence="4 7" id="KW-0812">Transmembrane</keyword>
<organism evidence="8 9">
    <name type="scientific">Limnothrix redekei LRLZ20PSL1</name>
    <dbReference type="NCBI Taxonomy" id="3112953"/>
    <lineage>
        <taxon>Bacteria</taxon>
        <taxon>Bacillati</taxon>
        <taxon>Cyanobacteriota</taxon>
        <taxon>Cyanophyceae</taxon>
        <taxon>Pseudanabaenales</taxon>
        <taxon>Pseudanabaenaceae</taxon>
        <taxon>Limnothrix</taxon>
    </lineage>
</organism>
<sequence length="498" mass="54287">MTEPLLDRDALDRTTAESGDRWDWSGGLEGRRRKAATALFALWSTVVMLHYAAWGAAFVWAVTVLAGAYVLRVMAAPQAALTARSTDQQLSIAPDVSRSPVALAADVWPSVAVLVSAKDEEAVIGALVKRLCAIDYPADRYEVWIIDDGSSDRTPQVLQQLQAIYPQLRVLRRPPGAGGGKSGALNAAVAQARGEILVVFDADAQMQPDLLRQVVPVFARSSVGAVQLRKAIVQAEAPDFHPDRDNFWIRGQQAEMALDSHLQGQRARLGGVGELRGNGEFIRRAALEQCGGFNEATITDDLDLAVRLHLNGWDIECLMFPAVLEEGVTRLKALWHQRNRWAEGGYQRYLDYWRAIAGNRGGAAKTLDLAVFLLFQYLVPQMIVADWVVAGIRGDGPVLTPLATAGLLLSALGMVLGLRLVAAGTESPTHLGDRLVSWLRTLSKTALGLMYMLHWFPVIASMGLRIAVRPKQLKWVKTAHAGSGELAIELDDLDSDHS</sequence>
<evidence type="ECO:0000256" key="7">
    <source>
        <dbReference type="SAM" id="Phobius"/>
    </source>
</evidence>
<evidence type="ECO:0000313" key="9">
    <source>
        <dbReference type="Proteomes" id="UP001604335"/>
    </source>
</evidence>
<evidence type="ECO:0000256" key="1">
    <source>
        <dbReference type="ARBA" id="ARBA00004141"/>
    </source>
</evidence>
<dbReference type="Pfam" id="PF13641">
    <property type="entry name" value="Glyco_tranf_2_3"/>
    <property type="match status" value="1"/>
</dbReference>
<evidence type="ECO:0000256" key="4">
    <source>
        <dbReference type="ARBA" id="ARBA00022692"/>
    </source>
</evidence>
<accession>A0ABW7C531</accession>
<gene>
    <name evidence="8" type="ORF">VPK24_01250</name>
</gene>
<dbReference type="PANTHER" id="PTHR43867">
    <property type="entry name" value="CELLULOSE SYNTHASE CATALYTIC SUBUNIT A [UDP-FORMING]"/>
    <property type="match status" value="1"/>
</dbReference>
<feature type="transmembrane region" description="Helical" evidence="7">
    <location>
        <begin position="402"/>
        <end position="425"/>
    </location>
</feature>
<proteinExistence type="predicted"/>
<dbReference type="Gene3D" id="3.90.550.10">
    <property type="entry name" value="Spore Coat Polysaccharide Biosynthesis Protein SpsA, Chain A"/>
    <property type="match status" value="1"/>
</dbReference>
<evidence type="ECO:0000256" key="3">
    <source>
        <dbReference type="ARBA" id="ARBA00022679"/>
    </source>
</evidence>